<sequence length="281" mass="30195">MQKTAAAVHDLSGFGKCSLTVILPVLSAAGIACSAVPTAVLSSHTGGLSGVYHQDFTEGVRAFARQWSDLSLHFDALYTGYMSSPGQIAACGELVGSLRRRNTLFLADPALGDHGRLYRGISKETADAMLTFCRGADLILPNRTEAALLLGEELRDEMPERAEAALLLPRLAQLGPRRVVLTGVSFSEESIGAACYDAETGRIDFAAAPRVEGHFHGTGDLFGAALLAGLLCDHSLPEAMQTAVRFVSRSIFRTWQAGTDPRFGVDFEEELPSLMRELRLL</sequence>
<evidence type="ECO:0000256" key="2">
    <source>
        <dbReference type="ARBA" id="ARBA00022679"/>
    </source>
</evidence>
<proteinExistence type="predicted"/>
<dbReference type="SUPFAM" id="SSF53613">
    <property type="entry name" value="Ribokinase-like"/>
    <property type="match status" value="1"/>
</dbReference>
<dbReference type="EMBL" id="DVGZ01000019">
    <property type="protein sequence ID" value="HIR46378.1"/>
    <property type="molecule type" value="Genomic_DNA"/>
</dbReference>
<dbReference type="Gene3D" id="3.40.1190.20">
    <property type="match status" value="1"/>
</dbReference>
<dbReference type="InterPro" id="IPR013749">
    <property type="entry name" value="PM/HMP-P_kinase-1"/>
</dbReference>
<dbReference type="AlphaFoldDB" id="A0A9D1DE76"/>
<name>A0A9D1DE76_9FIRM</name>
<reference evidence="7" key="2">
    <citation type="journal article" date="2021" name="PeerJ">
        <title>Extensive microbial diversity within the chicken gut microbiome revealed by metagenomics and culture.</title>
        <authorList>
            <person name="Gilroy R."/>
            <person name="Ravi A."/>
            <person name="Getino M."/>
            <person name="Pursley I."/>
            <person name="Horton D.L."/>
            <person name="Alikhan N.F."/>
            <person name="Baker D."/>
            <person name="Gharbi K."/>
            <person name="Hall N."/>
            <person name="Watson M."/>
            <person name="Adriaenssens E.M."/>
            <person name="Foster-Nyarko E."/>
            <person name="Jarju S."/>
            <person name="Secka A."/>
            <person name="Antonio M."/>
            <person name="Oren A."/>
            <person name="Chaudhuri R.R."/>
            <person name="La Ragione R."/>
            <person name="Hildebrand F."/>
            <person name="Pallen M.J."/>
        </authorList>
    </citation>
    <scope>NUCLEOTIDE SEQUENCE</scope>
    <source>
        <strain evidence="7">ChiSxjej1B13-7958</strain>
    </source>
</reference>
<dbReference type="PROSITE" id="PS51257">
    <property type="entry name" value="PROKAR_LIPOPROTEIN"/>
    <property type="match status" value="1"/>
</dbReference>
<dbReference type="PANTHER" id="PTHR10534">
    <property type="entry name" value="PYRIDOXAL KINASE"/>
    <property type="match status" value="1"/>
</dbReference>
<evidence type="ECO:0000256" key="1">
    <source>
        <dbReference type="ARBA" id="ARBA00012104"/>
    </source>
</evidence>
<feature type="domain" description="Pyridoxamine kinase/Phosphomethylpyrimidine kinase" evidence="6">
    <location>
        <begin position="26"/>
        <end position="259"/>
    </location>
</feature>
<dbReference type="GO" id="GO:0009443">
    <property type="term" value="P:pyridoxal 5'-phosphate salvage"/>
    <property type="evidence" value="ECO:0007669"/>
    <property type="project" value="InterPro"/>
</dbReference>
<evidence type="ECO:0000256" key="5">
    <source>
        <dbReference type="ARBA" id="ARBA00022840"/>
    </source>
</evidence>
<dbReference type="EC" id="2.7.1.35" evidence="1"/>
<dbReference type="GO" id="GO:0008478">
    <property type="term" value="F:pyridoxal kinase activity"/>
    <property type="evidence" value="ECO:0007669"/>
    <property type="project" value="UniProtKB-EC"/>
</dbReference>
<evidence type="ECO:0000256" key="3">
    <source>
        <dbReference type="ARBA" id="ARBA00022741"/>
    </source>
</evidence>
<keyword evidence="5" id="KW-0067">ATP-binding</keyword>
<evidence type="ECO:0000256" key="4">
    <source>
        <dbReference type="ARBA" id="ARBA00022777"/>
    </source>
</evidence>
<evidence type="ECO:0000313" key="7">
    <source>
        <dbReference type="EMBL" id="HIR46378.1"/>
    </source>
</evidence>
<dbReference type="InterPro" id="IPR004625">
    <property type="entry name" value="PyrdxlKinase"/>
</dbReference>
<dbReference type="NCBIfam" id="NF005491">
    <property type="entry name" value="PRK07105.1"/>
    <property type="match status" value="1"/>
</dbReference>
<comment type="caution">
    <text evidence="7">The sequence shown here is derived from an EMBL/GenBank/DDBJ whole genome shotgun (WGS) entry which is preliminary data.</text>
</comment>
<keyword evidence="2 7" id="KW-0808">Transferase</keyword>
<keyword evidence="4 7" id="KW-0418">Kinase</keyword>
<gene>
    <name evidence="7" type="ORF">IAB89_01775</name>
</gene>
<evidence type="ECO:0000259" key="6">
    <source>
        <dbReference type="Pfam" id="PF08543"/>
    </source>
</evidence>
<keyword evidence="3" id="KW-0547">Nucleotide-binding</keyword>
<dbReference type="Pfam" id="PF08543">
    <property type="entry name" value="Phos_pyr_kin"/>
    <property type="match status" value="1"/>
</dbReference>
<dbReference type="PANTHER" id="PTHR10534:SF2">
    <property type="entry name" value="PYRIDOXAL KINASE"/>
    <property type="match status" value="1"/>
</dbReference>
<accession>A0A9D1DE76</accession>
<dbReference type="GO" id="GO:0005829">
    <property type="term" value="C:cytosol"/>
    <property type="evidence" value="ECO:0007669"/>
    <property type="project" value="TreeGrafter"/>
</dbReference>
<dbReference type="GO" id="GO:0005524">
    <property type="term" value="F:ATP binding"/>
    <property type="evidence" value="ECO:0007669"/>
    <property type="project" value="UniProtKB-KW"/>
</dbReference>
<reference evidence="7" key="1">
    <citation type="submission" date="2020-10" db="EMBL/GenBank/DDBJ databases">
        <authorList>
            <person name="Gilroy R."/>
        </authorList>
    </citation>
    <scope>NUCLEOTIDE SEQUENCE</scope>
    <source>
        <strain evidence="7">ChiSxjej1B13-7958</strain>
    </source>
</reference>
<evidence type="ECO:0000313" key="8">
    <source>
        <dbReference type="Proteomes" id="UP000824242"/>
    </source>
</evidence>
<dbReference type="InterPro" id="IPR029056">
    <property type="entry name" value="Ribokinase-like"/>
</dbReference>
<organism evidence="7 8">
    <name type="scientific">Candidatus Caccousia avicola</name>
    <dbReference type="NCBI Taxonomy" id="2840721"/>
    <lineage>
        <taxon>Bacteria</taxon>
        <taxon>Bacillati</taxon>
        <taxon>Bacillota</taxon>
        <taxon>Clostridia</taxon>
        <taxon>Eubacteriales</taxon>
        <taxon>Oscillospiraceae</taxon>
        <taxon>Oscillospiraceae incertae sedis</taxon>
        <taxon>Candidatus Caccousia</taxon>
    </lineage>
</organism>
<protein>
    <recommendedName>
        <fullName evidence="1">pyridoxal kinase</fullName>
        <ecNumber evidence="1">2.7.1.35</ecNumber>
    </recommendedName>
</protein>
<dbReference type="Proteomes" id="UP000824242">
    <property type="component" value="Unassembled WGS sequence"/>
</dbReference>